<evidence type="ECO:0000313" key="3">
    <source>
        <dbReference type="Proteomes" id="UP000440578"/>
    </source>
</evidence>
<dbReference type="Proteomes" id="UP000440578">
    <property type="component" value="Unassembled WGS sequence"/>
</dbReference>
<protein>
    <submittedName>
        <fullName evidence="2">Uncharacterized protein</fullName>
    </submittedName>
</protein>
<dbReference type="EMBL" id="VIIS01000319">
    <property type="protein sequence ID" value="KAF0310300.1"/>
    <property type="molecule type" value="Genomic_DNA"/>
</dbReference>
<evidence type="ECO:0000256" key="1">
    <source>
        <dbReference type="SAM" id="MobiDB-lite"/>
    </source>
</evidence>
<feature type="compositionally biased region" description="Low complexity" evidence="1">
    <location>
        <begin position="45"/>
        <end position="65"/>
    </location>
</feature>
<evidence type="ECO:0000313" key="2">
    <source>
        <dbReference type="EMBL" id="KAF0310300.1"/>
    </source>
</evidence>
<keyword evidence="3" id="KW-1185">Reference proteome</keyword>
<comment type="caution">
    <text evidence="2">The sequence shown here is derived from an EMBL/GenBank/DDBJ whole genome shotgun (WGS) entry which is preliminary data.</text>
</comment>
<dbReference type="AlphaFoldDB" id="A0A6A4X2H9"/>
<organism evidence="2 3">
    <name type="scientific">Amphibalanus amphitrite</name>
    <name type="common">Striped barnacle</name>
    <name type="synonym">Balanus amphitrite</name>
    <dbReference type="NCBI Taxonomy" id="1232801"/>
    <lineage>
        <taxon>Eukaryota</taxon>
        <taxon>Metazoa</taxon>
        <taxon>Ecdysozoa</taxon>
        <taxon>Arthropoda</taxon>
        <taxon>Crustacea</taxon>
        <taxon>Multicrustacea</taxon>
        <taxon>Cirripedia</taxon>
        <taxon>Thoracica</taxon>
        <taxon>Thoracicalcarea</taxon>
        <taxon>Balanomorpha</taxon>
        <taxon>Balanoidea</taxon>
        <taxon>Balanidae</taxon>
        <taxon>Amphibalaninae</taxon>
        <taxon>Amphibalanus</taxon>
    </lineage>
</organism>
<reference evidence="2 3" key="1">
    <citation type="submission" date="2019-07" db="EMBL/GenBank/DDBJ databases">
        <title>Draft genome assembly of a fouling barnacle, Amphibalanus amphitrite (Darwin, 1854): The first reference genome for Thecostraca.</title>
        <authorList>
            <person name="Kim W."/>
        </authorList>
    </citation>
    <scope>NUCLEOTIDE SEQUENCE [LARGE SCALE GENOMIC DNA]</scope>
    <source>
        <strain evidence="2">SNU_AA5</strain>
        <tissue evidence="2">Soma without cirri and trophi</tissue>
    </source>
</reference>
<gene>
    <name evidence="2" type="ORF">FJT64_018637</name>
</gene>
<sequence>MCPGPPKRRLIWSGARRSIVFCSLVPGGHRCGVGVAALPPASKQTGARPGARGWTGAAATAGFGPPERRAGRPGGGGLQWPAPCRLSNAALFLRHRAGRVPGPPPWVGRRGRCYLPGVLWSVPRGRSRLGSPEEGTVSSGRSGEESADGGTRRDTDPLTTGESSHGYGAIQSRGRAVFGDCPATGNYQTSPISFVMSEFAERSMCGRVLYKVCLEKSDLFHCYSAIFCLLCQYSLLTSIPMRVFRVLNATNDMLP</sequence>
<proteinExistence type="predicted"/>
<name>A0A6A4X2H9_AMPAM</name>
<feature type="region of interest" description="Disordered" evidence="1">
    <location>
        <begin position="41"/>
        <end position="75"/>
    </location>
</feature>
<feature type="region of interest" description="Disordered" evidence="1">
    <location>
        <begin position="125"/>
        <end position="167"/>
    </location>
</feature>
<accession>A0A6A4X2H9</accession>